<dbReference type="GO" id="GO:0046872">
    <property type="term" value="F:metal ion binding"/>
    <property type="evidence" value="ECO:0007669"/>
    <property type="project" value="UniProtKB-KW"/>
</dbReference>
<comment type="cofactor">
    <cofactor evidence="18">
        <name>Mg(2+)</name>
        <dbReference type="ChEBI" id="CHEBI:18420"/>
    </cofactor>
    <text evidence="18">Mn(2+), Zn(2+), Cd(2+) and Co(2+) support activity to lesser extents.</text>
</comment>
<evidence type="ECO:0000256" key="6">
    <source>
        <dbReference type="ARBA" id="ARBA00022692"/>
    </source>
</evidence>
<evidence type="ECO:0000256" key="19">
    <source>
        <dbReference type="SAM" id="Phobius"/>
    </source>
</evidence>
<evidence type="ECO:0000256" key="1">
    <source>
        <dbReference type="ARBA" id="ARBA00004651"/>
    </source>
</evidence>
<evidence type="ECO:0000256" key="15">
    <source>
        <dbReference type="PIRSR" id="PIRSR600829-1"/>
    </source>
</evidence>
<dbReference type="InterPro" id="IPR000829">
    <property type="entry name" value="DAGK"/>
</dbReference>
<dbReference type="CDD" id="cd14265">
    <property type="entry name" value="UDPK_IM_like"/>
    <property type="match status" value="1"/>
</dbReference>
<dbReference type="AlphaFoldDB" id="A0AAX3VZZ7"/>
<evidence type="ECO:0000256" key="18">
    <source>
        <dbReference type="PIRSR" id="PIRSR600829-4"/>
    </source>
</evidence>
<sequence length="118" mass="13640">MNKFFNRFKFPVVGLFTILKKDNNFLFHLLMALIVIVLSFVFKLNLYEWLFVLIAIFIVLITEVLNTSIEYIVDMYTDDFHILAKHAKDTAALAVLLASIMAIIIGIIIFLPKLLNIF</sequence>
<keyword evidence="9 17" id="KW-0067">ATP-binding</keyword>
<keyword evidence="13" id="KW-0594">Phospholipid biosynthesis</keyword>
<feature type="active site" description="Proton acceptor" evidence="15">
    <location>
        <position position="63"/>
    </location>
</feature>
<keyword evidence="8 20" id="KW-0418">Kinase</keyword>
<dbReference type="InterPro" id="IPR036945">
    <property type="entry name" value="DAGK_sf"/>
</dbReference>
<accession>A0AAX3VZZ7</accession>
<evidence type="ECO:0000256" key="10">
    <source>
        <dbReference type="ARBA" id="ARBA00022989"/>
    </source>
</evidence>
<evidence type="ECO:0000256" key="12">
    <source>
        <dbReference type="ARBA" id="ARBA00023136"/>
    </source>
</evidence>
<keyword evidence="18" id="KW-0460">Magnesium</keyword>
<keyword evidence="4" id="KW-0444">Lipid biosynthesis</keyword>
<evidence type="ECO:0000256" key="11">
    <source>
        <dbReference type="ARBA" id="ARBA00023098"/>
    </source>
</evidence>
<keyword evidence="7 17" id="KW-0547">Nucleotide-binding</keyword>
<keyword evidence="5" id="KW-0808">Transferase</keyword>
<feature type="transmembrane region" description="Helical" evidence="19">
    <location>
        <begin position="90"/>
        <end position="111"/>
    </location>
</feature>
<dbReference type="InterPro" id="IPR033717">
    <property type="entry name" value="UDPK"/>
</dbReference>
<dbReference type="PANTHER" id="PTHR34299:SF1">
    <property type="entry name" value="DIACYLGLYCEROL KINASE"/>
    <property type="match status" value="1"/>
</dbReference>
<evidence type="ECO:0000313" key="21">
    <source>
        <dbReference type="Proteomes" id="UP001223261"/>
    </source>
</evidence>
<dbReference type="PROSITE" id="PS01069">
    <property type="entry name" value="DAGK_PROKAR"/>
    <property type="match status" value="1"/>
</dbReference>
<feature type="binding site" evidence="18">
    <location>
        <position position="70"/>
    </location>
    <ligand>
        <name>a divalent metal cation</name>
        <dbReference type="ChEBI" id="CHEBI:60240"/>
    </ligand>
</feature>
<dbReference type="GO" id="GO:0008654">
    <property type="term" value="P:phospholipid biosynthetic process"/>
    <property type="evidence" value="ECO:0007669"/>
    <property type="project" value="UniProtKB-KW"/>
</dbReference>
<dbReference type="PANTHER" id="PTHR34299">
    <property type="entry name" value="DIACYLGLYCEROL KINASE"/>
    <property type="match status" value="1"/>
</dbReference>
<evidence type="ECO:0000256" key="14">
    <source>
        <dbReference type="ARBA" id="ARBA00023264"/>
    </source>
</evidence>
<feature type="binding site" evidence="17">
    <location>
        <position position="70"/>
    </location>
    <ligand>
        <name>ATP</name>
        <dbReference type="ChEBI" id="CHEBI:30616"/>
    </ligand>
</feature>
<dbReference type="GO" id="GO:0005524">
    <property type="term" value="F:ATP binding"/>
    <property type="evidence" value="ECO:0007669"/>
    <property type="project" value="UniProtKB-KW"/>
</dbReference>
<name>A0AAX3VZZ7_MAMLE</name>
<dbReference type="RefSeq" id="WP_070045622.1">
    <property type="nucleotide sequence ID" value="NZ_CP075503.1"/>
</dbReference>
<evidence type="ECO:0000256" key="8">
    <source>
        <dbReference type="ARBA" id="ARBA00022777"/>
    </source>
</evidence>
<keyword evidence="12 19" id="KW-0472">Membrane</keyword>
<evidence type="ECO:0000256" key="2">
    <source>
        <dbReference type="ARBA" id="ARBA00005967"/>
    </source>
</evidence>
<comment type="subcellular location">
    <subcellularLocation>
        <location evidence="1">Cell membrane</location>
        <topology evidence="1">Multi-pass membrane protein</topology>
    </subcellularLocation>
</comment>
<dbReference type="GO" id="GO:0016301">
    <property type="term" value="F:kinase activity"/>
    <property type="evidence" value="ECO:0007669"/>
    <property type="project" value="UniProtKB-KW"/>
</dbReference>
<gene>
    <name evidence="20" type="ORF">PYH69_08060</name>
</gene>
<keyword evidence="14" id="KW-1208">Phospholipid metabolism</keyword>
<dbReference type="Pfam" id="PF01219">
    <property type="entry name" value="DAGK_prokar"/>
    <property type="match status" value="1"/>
</dbReference>
<evidence type="ECO:0000256" key="16">
    <source>
        <dbReference type="PIRSR" id="PIRSR600829-2"/>
    </source>
</evidence>
<organism evidence="20 21">
    <name type="scientific">Mammaliicoccus lentus</name>
    <name type="common">Staphylococcus lentus</name>
    <dbReference type="NCBI Taxonomy" id="42858"/>
    <lineage>
        <taxon>Bacteria</taxon>
        <taxon>Bacillati</taxon>
        <taxon>Bacillota</taxon>
        <taxon>Bacilli</taxon>
        <taxon>Bacillales</taxon>
        <taxon>Staphylococcaceae</taxon>
        <taxon>Mammaliicoccus</taxon>
    </lineage>
</organism>
<dbReference type="GO" id="GO:0005886">
    <property type="term" value="C:plasma membrane"/>
    <property type="evidence" value="ECO:0007669"/>
    <property type="project" value="UniProtKB-SubCell"/>
</dbReference>
<comment type="similarity">
    <text evidence="2">Belongs to the bacterial diacylglycerol kinase family.</text>
</comment>
<keyword evidence="11" id="KW-0443">Lipid metabolism</keyword>
<evidence type="ECO:0000313" key="20">
    <source>
        <dbReference type="EMBL" id="WHI58712.1"/>
    </source>
</evidence>
<evidence type="ECO:0000256" key="4">
    <source>
        <dbReference type="ARBA" id="ARBA00022516"/>
    </source>
</evidence>
<feature type="binding site" evidence="16">
    <location>
        <position position="63"/>
    </location>
    <ligand>
        <name>substrate</name>
    </ligand>
</feature>
<evidence type="ECO:0000256" key="17">
    <source>
        <dbReference type="PIRSR" id="PIRSR600829-3"/>
    </source>
</evidence>
<protein>
    <submittedName>
        <fullName evidence="20">Diacylglycerol kinase family protein</fullName>
    </submittedName>
</protein>
<evidence type="ECO:0000256" key="13">
    <source>
        <dbReference type="ARBA" id="ARBA00023209"/>
    </source>
</evidence>
<feature type="transmembrane region" description="Helical" evidence="19">
    <location>
        <begin position="25"/>
        <end position="43"/>
    </location>
</feature>
<feature type="transmembrane region" description="Helical" evidence="19">
    <location>
        <begin position="49"/>
        <end position="69"/>
    </location>
</feature>
<keyword evidence="18" id="KW-0479">Metal-binding</keyword>
<proteinExistence type="inferred from homology"/>
<keyword evidence="6 19" id="KW-0812">Transmembrane</keyword>
<dbReference type="GeneID" id="99676518"/>
<evidence type="ECO:0000256" key="3">
    <source>
        <dbReference type="ARBA" id="ARBA00022475"/>
    </source>
</evidence>
<feature type="binding site" evidence="17">
    <location>
        <begin position="88"/>
        <end position="89"/>
    </location>
    <ligand>
        <name>ATP</name>
        <dbReference type="ChEBI" id="CHEBI:30616"/>
    </ligand>
</feature>
<keyword evidence="10 19" id="KW-1133">Transmembrane helix</keyword>
<reference evidence="20" key="1">
    <citation type="journal article" date="2023" name="Antibiotics">
        <title>Prevalence and Molecular Characterization of Methicillin-Resistant Staphylococci (MRS) and Mammaliicocci (MRM) in Dromedary Camels from Algeria: First Detection of SCCmec-mecC Hybrid in Methicillin-Resistant Mammaliicoccus lentus.</title>
        <authorList>
            <person name="Belhout C."/>
            <person name="Boyen F."/>
            <person name="Vereecke N."/>
            <person name="Theuns S."/>
            <person name="Taibi N."/>
            <person name="Stegger M."/>
            <person name="de la Fe-Rodriguez P.Y."/>
            <person name="Bouayad L."/>
            <person name="Elgroud R."/>
            <person name="Butaye P."/>
        </authorList>
    </citation>
    <scope>NUCLEOTIDE SEQUENCE</scope>
    <source>
        <strain evidence="20">7048</strain>
    </source>
</reference>
<evidence type="ECO:0000256" key="9">
    <source>
        <dbReference type="ARBA" id="ARBA00022840"/>
    </source>
</evidence>
<evidence type="ECO:0000256" key="5">
    <source>
        <dbReference type="ARBA" id="ARBA00022679"/>
    </source>
</evidence>
<dbReference type="EMBL" id="CP118848">
    <property type="protein sequence ID" value="WHI58712.1"/>
    <property type="molecule type" value="Genomic_DNA"/>
</dbReference>
<dbReference type="Gene3D" id="1.10.287.3610">
    <property type="match status" value="1"/>
</dbReference>
<evidence type="ECO:0000256" key="7">
    <source>
        <dbReference type="ARBA" id="ARBA00022741"/>
    </source>
</evidence>
<keyword evidence="3" id="KW-1003">Cell membrane</keyword>
<dbReference type="Proteomes" id="UP001223261">
    <property type="component" value="Chromosome"/>
</dbReference>